<feature type="transmembrane region" description="Helical" evidence="8">
    <location>
        <begin position="190"/>
        <end position="212"/>
    </location>
</feature>
<evidence type="ECO:0000256" key="7">
    <source>
        <dbReference type="ARBA" id="ARBA00023136"/>
    </source>
</evidence>
<evidence type="ECO:0000313" key="10">
    <source>
        <dbReference type="EMBL" id="CDX50602.1"/>
    </source>
</evidence>
<dbReference type="EMBL" id="CCND01000003">
    <property type="protein sequence ID" value="CDX50602.1"/>
    <property type="molecule type" value="Genomic_DNA"/>
</dbReference>
<evidence type="ECO:0000256" key="6">
    <source>
        <dbReference type="ARBA" id="ARBA00022989"/>
    </source>
</evidence>
<reference evidence="11" key="1">
    <citation type="submission" date="2014-08" db="EMBL/GenBank/DDBJ databases">
        <authorList>
            <person name="Edwards T."/>
        </authorList>
    </citation>
    <scope>NUCLEOTIDE SEQUENCE [LARGE SCALE GENOMIC DNA]</scope>
</reference>
<dbReference type="PANTHER" id="PTHR30614">
    <property type="entry name" value="MEMBRANE COMPONENT OF AMINO ACID ABC TRANSPORTER"/>
    <property type="match status" value="1"/>
</dbReference>
<evidence type="ECO:0000256" key="4">
    <source>
        <dbReference type="ARBA" id="ARBA00022475"/>
    </source>
</evidence>
<organism evidence="10 11">
    <name type="scientific">Mesorhizobium plurifarium</name>
    <dbReference type="NCBI Taxonomy" id="69974"/>
    <lineage>
        <taxon>Bacteria</taxon>
        <taxon>Pseudomonadati</taxon>
        <taxon>Pseudomonadota</taxon>
        <taxon>Alphaproteobacteria</taxon>
        <taxon>Hyphomicrobiales</taxon>
        <taxon>Phyllobacteriaceae</taxon>
        <taxon>Mesorhizobium</taxon>
    </lineage>
</organism>
<accession>A0A0K2VPN7</accession>
<dbReference type="PANTHER" id="PTHR30614:SF35">
    <property type="entry name" value="ABC TRANSPORTER PERMEASE PROTEIN"/>
    <property type="match status" value="1"/>
</dbReference>
<feature type="domain" description="ABC transmembrane type-1" evidence="9">
    <location>
        <begin position="21"/>
        <end position="209"/>
    </location>
</feature>
<dbReference type="Proteomes" id="UP000182888">
    <property type="component" value="Unassembled WGS sequence"/>
</dbReference>
<dbReference type="NCBIfam" id="TIGR01726">
    <property type="entry name" value="HEQRo_perm_3TM"/>
    <property type="match status" value="1"/>
</dbReference>
<dbReference type="GO" id="GO:0006865">
    <property type="term" value="P:amino acid transport"/>
    <property type="evidence" value="ECO:0007669"/>
    <property type="project" value="TreeGrafter"/>
</dbReference>
<keyword evidence="3 8" id="KW-0813">Transport</keyword>
<evidence type="ECO:0000256" key="8">
    <source>
        <dbReference type="RuleBase" id="RU363032"/>
    </source>
</evidence>
<comment type="subcellular location">
    <subcellularLocation>
        <location evidence="1">Cell inner membrane</location>
        <topology evidence="1">Multi-pass membrane protein</topology>
    </subcellularLocation>
    <subcellularLocation>
        <location evidence="8">Cell membrane</location>
        <topology evidence="8">Multi-pass membrane protein</topology>
    </subcellularLocation>
</comment>
<keyword evidence="6 8" id="KW-1133">Transmembrane helix</keyword>
<gene>
    <name evidence="10" type="ORF">MPL1032_110213</name>
</gene>
<dbReference type="GO" id="GO:0043190">
    <property type="term" value="C:ATP-binding cassette (ABC) transporter complex"/>
    <property type="evidence" value="ECO:0007669"/>
    <property type="project" value="InterPro"/>
</dbReference>
<protein>
    <submittedName>
        <fullName evidence="10">Polar amino acid ABC transporter, inner membrane subunit</fullName>
    </submittedName>
</protein>
<evidence type="ECO:0000256" key="2">
    <source>
        <dbReference type="ARBA" id="ARBA00010072"/>
    </source>
</evidence>
<keyword evidence="7 8" id="KW-0472">Membrane</keyword>
<proteinExistence type="inferred from homology"/>
<evidence type="ECO:0000256" key="3">
    <source>
        <dbReference type="ARBA" id="ARBA00022448"/>
    </source>
</evidence>
<dbReference type="Pfam" id="PF00528">
    <property type="entry name" value="BPD_transp_1"/>
    <property type="match status" value="1"/>
</dbReference>
<dbReference type="InterPro" id="IPR043429">
    <property type="entry name" value="ArtM/GltK/GlnP/TcyL/YhdX-like"/>
</dbReference>
<dbReference type="Gene3D" id="1.10.3720.10">
    <property type="entry name" value="MetI-like"/>
    <property type="match status" value="1"/>
</dbReference>
<keyword evidence="4" id="KW-1003">Cell membrane</keyword>
<evidence type="ECO:0000313" key="11">
    <source>
        <dbReference type="Proteomes" id="UP000182888"/>
    </source>
</evidence>
<dbReference type="GO" id="GO:0022857">
    <property type="term" value="F:transmembrane transporter activity"/>
    <property type="evidence" value="ECO:0007669"/>
    <property type="project" value="InterPro"/>
</dbReference>
<name>A0A0K2VPN7_MESPL</name>
<sequence>MQTALQFGPVLAHLDLLQRGLEKTIGLAALSILFGAAFGILGAVGRSFGPRFLSWPIGAYVELIRNTPLLIQLYFVFFSLPLLGFKLSSDAAAVIALSIHLGAYATEILRAGIEAVPEGQIEAAKSLGLSRYRIIRHIVLVPAARAVYPSLSAQFILQIMGTSIVGAIAAEELTAVANNLVMQTFRSFEVYIVIAVVYFVLVQAASLIFAGIGKLMFRWKASP</sequence>
<dbReference type="InterPro" id="IPR010065">
    <property type="entry name" value="AA_ABC_transptr_permease_3TM"/>
</dbReference>
<dbReference type="InterPro" id="IPR000515">
    <property type="entry name" value="MetI-like"/>
</dbReference>
<dbReference type="SUPFAM" id="SSF161098">
    <property type="entry name" value="MetI-like"/>
    <property type="match status" value="1"/>
</dbReference>
<evidence type="ECO:0000256" key="5">
    <source>
        <dbReference type="ARBA" id="ARBA00022692"/>
    </source>
</evidence>
<feature type="transmembrane region" description="Helical" evidence="8">
    <location>
        <begin position="69"/>
        <end position="87"/>
    </location>
</feature>
<dbReference type="CDD" id="cd06261">
    <property type="entry name" value="TM_PBP2"/>
    <property type="match status" value="1"/>
</dbReference>
<keyword evidence="5 8" id="KW-0812">Transmembrane</keyword>
<feature type="transmembrane region" description="Helical" evidence="8">
    <location>
        <begin position="25"/>
        <end position="49"/>
    </location>
</feature>
<comment type="similarity">
    <text evidence="2">Belongs to the binding-protein-dependent transport system permease family. HisMQ subfamily.</text>
</comment>
<dbReference type="PROSITE" id="PS50928">
    <property type="entry name" value="ABC_TM1"/>
    <property type="match status" value="1"/>
</dbReference>
<dbReference type="AlphaFoldDB" id="A0A0K2VPN7"/>
<evidence type="ECO:0000259" key="9">
    <source>
        <dbReference type="PROSITE" id="PS50928"/>
    </source>
</evidence>
<dbReference type="InterPro" id="IPR035906">
    <property type="entry name" value="MetI-like_sf"/>
</dbReference>
<evidence type="ECO:0000256" key="1">
    <source>
        <dbReference type="ARBA" id="ARBA00004429"/>
    </source>
</evidence>